<dbReference type="SMART" id="SM00028">
    <property type="entry name" value="TPR"/>
    <property type="match status" value="3"/>
</dbReference>
<accession>A0A8J5CXX5</accession>
<dbReference type="EMBL" id="JACEEZ010005919">
    <property type="protein sequence ID" value="KAG0725194.1"/>
    <property type="molecule type" value="Genomic_DNA"/>
</dbReference>
<name>A0A8J5CXX5_CHIOP</name>
<dbReference type="PANTHER" id="PTHR46014:SF1">
    <property type="entry name" value="TETRATRICOPEPTIDE REPEAT PROTEIN 1"/>
    <property type="match status" value="1"/>
</dbReference>
<evidence type="ECO:0000313" key="4">
    <source>
        <dbReference type="Proteomes" id="UP000770661"/>
    </source>
</evidence>
<keyword evidence="4" id="KW-1185">Reference proteome</keyword>
<evidence type="ECO:0000256" key="2">
    <source>
        <dbReference type="SAM" id="MobiDB-lite"/>
    </source>
</evidence>
<dbReference type="InterPro" id="IPR019734">
    <property type="entry name" value="TPR_rpt"/>
</dbReference>
<dbReference type="PANTHER" id="PTHR46014">
    <property type="entry name" value="TETRATRICOPEPTIDE REPEAT PROTEIN 1"/>
    <property type="match status" value="1"/>
</dbReference>
<dbReference type="InterPro" id="IPR011990">
    <property type="entry name" value="TPR-like_helical_dom_sf"/>
</dbReference>
<feature type="compositionally biased region" description="Basic and acidic residues" evidence="2">
    <location>
        <begin position="107"/>
        <end position="134"/>
    </location>
</feature>
<feature type="compositionally biased region" description="Acidic residues" evidence="2">
    <location>
        <begin position="94"/>
        <end position="106"/>
    </location>
</feature>
<comment type="caution">
    <text evidence="3">The sequence shown here is derived from an EMBL/GenBank/DDBJ whole genome shotgun (WGS) entry which is preliminary data.</text>
</comment>
<evidence type="ECO:0000256" key="1">
    <source>
        <dbReference type="PROSITE-ProRule" id="PRU00339"/>
    </source>
</evidence>
<feature type="repeat" description="TPR" evidence="1">
    <location>
        <begin position="201"/>
        <end position="234"/>
    </location>
</feature>
<feature type="compositionally biased region" description="Low complexity" evidence="2">
    <location>
        <begin position="1"/>
        <end position="23"/>
    </location>
</feature>
<feature type="region of interest" description="Disordered" evidence="2">
    <location>
        <begin position="1"/>
        <end position="143"/>
    </location>
</feature>
<dbReference type="PROSITE" id="PS50005">
    <property type="entry name" value="TPR"/>
    <property type="match status" value="1"/>
</dbReference>
<dbReference type="Proteomes" id="UP000770661">
    <property type="component" value="Unassembled WGS sequence"/>
</dbReference>
<proteinExistence type="predicted"/>
<keyword evidence="1" id="KW-0802">TPR repeat</keyword>
<organism evidence="3 4">
    <name type="scientific">Chionoecetes opilio</name>
    <name type="common">Atlantic snow crab</name>
    <name type="synonym">Cancer opilio</name>
    <dbReference type="NCBI Taxonomy" id="41210"/>
    <lineage>
        <taxon>Eukaryota</taxon>
        <taxon>Metazoa</taxon>
        <taxon>Ecdysozoa</taxon>
        <taxon>Arthropoda</taxon>
        <taxon>Crustacea</taxon>
        <taxon>Multicrustacea</taxon>
        <taxon>Malacostraca</taxon>
        <taxon>Eumalacostraca</taxon>
        <taxon>Eucarida</taxon>
        <taxon>Decapoda</taxon>
        <taxon>Pleocyemata</taxon>
        <taxon>Brachyura</taxon>
        <taxon>Eubrachyura</taxon>
        <taxon>Majoidea</taxon>
        <taxon>Majidae</taxon>
        <taxon>Chionoecetes</taxon>
    </lineage>
</organism>
<dbReference type="OrthoDB" id="1872379at2759"/>
<gene>
    <name evidence="3" type="primary">TTC1</name>
    <name evidence="3" type="ORF">GWK47_039098</name>
</gene>
<dbReference type="Gene3D" id="1.25.40.10">
    <property type="entry name" value="Tetratricopeptide repeat domain"/>
    <property type="match status" value="1"/>
</dbReference>
<reference evidence="3" key="1">
    <citation type="submission" date="2020-07" db="EMBL/GenBank/DDBJ databases">
        <title>The High-quality genome of the commercially important snow crab, Chionoecetes opilio.</title>
        <authorList>
            <person name="Jeong J.-H."/>
            <person name="Ryu S."/>
        </authorList>
    </citation>
    <scope>NUCLEOTIDE SEQUENCE</scope>
    <source>
        <strain evidence="3">MADBK_172401_WGS</strain>
        <tissue evidence="3">Digestive gland</tissue>
    </source>
</reference>
<dbReference type="SUPFAM" id="SSF48452">
    <property type="entry name" value="TPR-like"/>
    <property type="match status" value="1"/>
</dbReference>
<sequence>MDGMTGRQQQQQEGGDGSRPGSPDSDDSNDSFHTTSGEDPTDPLARLAEGEQQEEEGEESPCFTPEPEPLPAEKDKEEDNEDEEKDAAKKKNEEEEEEDEECYVDEEYLKDMELSMTEEERTARREESLQHKESGNTSFREGDLQPAVTSYTAGLRMCPLSFSRDRAVLYSNRAAARAKLDHKKEAIKDCTRALELDEGYTKAVLRRANLNQETDQLDDALRDFQRVVELEPSNHQAQEAIRRLPDMITERNEKLKEEMMGKLKDLGNMFLRPFGLSTSNFEMKQEGGSGGYNINFKQNNNNSH</sequence>
<protein>
    <submittedName>
        <fullName evidence="3">Tetratricopeptide repeat protein 1</fullName>
    </submittedName>
</protein>
<dbReference type="AlphaFoldDB" id="A0A8J5CXX5"/>
<dbReference type="InterPro" id="IPR052769">
    <property type="entry name" value="TPR_domain_protein"/>
</dbReference>
<evidence type="ECO:0000313" key="3">
    <source>
        <dbReference type="EMBL" id="KAG0725194.1"/>
    </source>
</evidence>